<organism evidence="2">
    <name type="scientific">Leptospira borgpetersenii serovar Ballum</name>
    <dbReference type="NCBI Taxonomy" id="280505"/>
    <lineage>
        <taxon>Bacteria</taxon>
        <taxon>Pseudomonadati</taxon>
        <taxon>Spirochaetota</taxon>
        <taxon>Spirochaetia</taxon>
        <taxon>Leptospirales</taxon>
        <taxon>Leptospiraceae</taxon>
        <taxon>Leptospira</taxon>
    </lineage>
</organism>
<dbReference type="PATRIC" id="fig|280505.15.peg.1237"/>
<evidence type="ECO:0000313" key="3">
    <source>
        <dbReference type="Proteomes" id="UP000058857"/>
    </source>
</evidence>
<dbReference type="EMBL" id="CP012029">
    <property type="protein sequence ID" value="ALO25571.1"/>
    <property type="molecule type" value="Genomic_DNA"/>
</dbReference>
<proteinExistence type="predicted"/>
<gene>
    <name evidence="2" type="ORF">LBBP_01271</name>
</gene>
<evidence type="ECO:0000256" key="1">
    <source>
        <dbReference type="SAM" id="MobiDB-lite"/>
    </source>
</evidence>
<reference evidence="2 3" key="1">
    <citation type="journal article" date="2015" name="PLoS Negl. Trop. Dis.">
        <title>Distribution of Plasmids in Distinct Leptospira Pathogenic Species.</title>
        <authorList>
            <person name="Wang Y."/>
            <person name="Zhuang X."/>
            <person name="Zhong Y."/>
            <person name="Zhang C."/>
            <person name="Zhang Y."/>
            <person name="Zeng L."/>
            <person name="Zhu Y."/>
            <person name="He P."/>
            <person name="Dong K."/>
            <person name="Pal U."/>
            <person name="Guo X."/>
            <person name="Qin J."/>
        </authorList>
    </citation>
    <scope>NUCLEOTIDE SEQUENCE [LARGE SCALE GENOMIC DNA]</scope>
    <source>
        <strain evidence="2 3">56604</strain>
    </source>
</reference>
<dbReference type="AlphaFoldDB" id="A0A0S2IQJ1"/>
<name>A0A0S2IQJ1_LEPBO</name>
<dbReference type="Proteomes" id="UP000058857">
    <property type="component" value="Chromosome 1"/>
</dbReference>
<accession>A0A0S2IQJ1</accession>
<feature type="region of interest" description="Disordered" evidence="1">
    <location>
        <begin position="31"/>
        <end position="54"/>
    </location>
</feature>
<protein>
    <submittedName>
        <fullName evidence="2">Uncharacterized protein</fullName>
    </submittedName>
</protein>
<sequence length="54" mass="6229">MFLIIYLIEVSDNFLRIMMRKSSEMKQVLTSEQKPTFNADDNGIQASLGKSYIL</sequence>
<evidence type="ECO:0000313" key="2">
    <source>
        <dbReference type="EMBL" id="ALO25571.1"/>
    </source>
</evidence>